<evidence type="ECO:0000259" key="9">
    <source>
        <dbReference type="PROSITE" id="PS01124"/>
    </source>
</evidence>
<keyword evidence="4" id="KW-0805">Transcription regulation</keyword>
<feature type="domain" description="HTH araC/xylS-type" evidence="9">
    <location>
        <begin position="1240"/>
        <end position="1338"/>
    </location>
</feature>
<reference evidence="12 13" key="1">
    <citation type="submission" date="2018-08" db="EMBL/GenBank/DDBJ databases">
        <title>A genome reference for cultivated species of the human gut microbiota.</title>
        <authorList>
            <person name="Zou Y."/>
            <person name="Xue W."/>
            <person name="Luo G."/>
        </authorList>
    </citation>
    <scope>NUCLEOTIDE SEQUENCE [LARGE SCALE GENOMIC DNA]</scope>
    <source>
        <strain evidence="12 13">TF09-22</strain>
    </source>
</reference>
<dbReference type="PROSITE" id="PS50109">
    <property type="entry name" value="HIS_KIN"/>
    <property type="match status" value="1"/>
</dbReference>
<dbReference type="InterPro" id="IPR013783">
    <property type="entry name" value="Ig-like_fold"/>
</dbReference>
<feature type="domain" description="Histidine kinase" evidence="10">
    <location>
        <begin position="846"/>
        <end position="1058"/>
    </location>
</feature>
<dbReference type="SUPFAM" id="SSF50969">
    <property type="entry name" value="YVTN repeat-like/Quinoprotein amine dehydrogenase"/>
    <property type="match status" value="1"/>
</dbReference>
<dbReference type="InterPro" id="IPR036890">
    <property type="entry name" value="HATPase_C_sf"/>
</dbReference>
<protein>
    <recommendedName>
        <fullName evidence="2">histidine kinase</fullName>
        <ecNumber evidence="2">2.7.13.3</ecNumber>
    </recommendedName>
</protein>
<evidence type="ECO:0000259" key="11">
    <source>
        <dbReference type="PROSITE" id="PS50110"/>
    </source>
</evidence>
<dbReference type="Pfam" id="PF00512">
    <property type="entry name" value="HisKA"/>
    <property type="match status" value="1"/>
</dbReference>
<dbReference type="SMART" id="SM00387">
    <property type="entry name" value="HATPase_c"/>
    <property type="match status" value="1"/>
</dbReference>
<dbReference type="SUPFAM" id="SSF46689">
    <property type="entry name" value="Homeodomain-like"/>
    <property type="match status" value="1"/>
</dbReference>
<comment type="catalytic activity">
    <reaction evidence="1">
        <text>ATP + protein L-histidine = ADP + protein N-phospho-L-histidine.</text>
        <dbReference type="EC" id="2.7.13.3"/>
    </reaction>
</comment>
<dbReference type="PANTHER" id="PTHR43547">
    <property type="entry name" value="TWO-COMPONENT HISTIDINE KINASE"/>
    <property type="match status" value="1"/>
</dbReference>
<evidence type="ECO:0000313" key="12">
    <source>
        <dbReference type="EMBL" id="RGK88262.1"/>
    </source>
</evidence>
<dbReference type="InterPro" id="IPR001789">
    <property type="entry name" value="Sig_transdc_resp-reg_receiver"/>
</dbReference>
<evidence type="ECO:0000259" key="10">
    <source>
        <dbReference type="PROSITE" id="PS50109"/>
    </source>
</evidence>
<dbReference type="Pfam" id="PF07495">
    <property type="entry name" value="Y_Y_Y"/>
    <property type="match status" value="1"/>
</dbReference>
<dbReference type="InterPro" id="IPR004358">
    <property type="entry name" value="Sig_transdc_His_kin-like_C"/>
</dbReference>
<dbReference type="Gene3D" id="1.10.287.130">
    <property type="match status" value="1"/>
</dbReference>
<comment type="caution">
    <text evidence="12">The sequence shown here is derived from an EMBL/GenBank/DDBJ whole genome shotgun (WGS) entry which is preliminary data.</text>
</comment>
<evidence type="ECO:0000256" key="2">
    <source>
        <dbReference type="ARBA" id="ARBA00012438"/>
    </source>
</evidence>
<name>A0A3E4Q7B0_BACUN</name>
<dbReference type="PRINTS" id="PR00344">
    <property type="entry name" value="BCTRLSENSOR"/>
</dbReference>
<dbReference type="InterPro" id="IPR036097">
    <property type="entry name" value="HisK_dim/P_sf"/>
</dbReference>
<dbReference type="InterPro" id="IPR003594">
    <property type="entry name" value="HATPase_dom"/>
</dbReference>
<keyword evidence="8" id="KW-1133">Transmembrane helix</keyword>
<evidence type="ECO:0000256" key="3">
    <source>
        <dbReference type="ARBA" id="ARBA00022553"/>
    </source>
</evidence>
<proteinExistence type="predicted"/>
<evidence type="ECO:0000256" key="6">
    <source>
        <dbReference type="PROSITE-ProRule" id="PRU00169"/>
    </source>
</evidence>
<dbReference type="FunFam" id="2.60.40.10:FF:000791">
    <property type="entry name" value="Two-component system sensor histidine kinase/response regulator"/>
    <property type="match status" value="1"/>
</dbReference>
<dbReference type="Proteomes" id="UP000260874">
    <property type="component" value="Unassembled WGS sequence"/>
</dbReference>
<feature type="compositionally biased region" description="Basic and acidic residues" evidence="7">
    <location>
        <begin position="1061"/>
        <end position="1072"/>
    </location>
</feature>
<dbReference type="Pfam" id="PF02518">
    <property type="entry name" value="HATPase_c"/>
    <property type="match status" value="1"/>
</dbReference>
<evidence type="ECO:0000256" key="4">
    <source>
        <dbReference type="ARBA" id="ARBA00023015"/>
    </source>
</evidence>
<sequence>MQFSQINSIFAITMKRLFLILCFLIGISGYPATAAEILSVRRLNVENGLSYNTATCCLQDSYGFIWIGTENGLNRYDGCNNRIYRSSNHKHSLGNSHIKTLAELDQELWVGTENGIYIYRHASDDFSHFDITTQFGVIISSEIRKIVKTHNGLMWIATIGQGLFIYNPQTNTMKQDCVWNSFINDICEDEDGRVYVLSRQKGLMIYDEDGNRKPADTPLAEIAEGTGINFLQCIGGNLWFNQGSKLYCYQKLLGKTEVYETNGKRFGTIFCLIKYREKSLLIGTDKGIFALQLPQCTFEEINLPTSFLNIKQPHINDLMCDNEGNFWIMTNYNGVEIINNQLKRFEFYTIPTTNTQPETGRTEIRAFYEDNQKKIWLGTDKGLWIFDPASKNLEEYRPENMPPHRPDICCLLPSKEDLWIGTYKEGIYRLNMNTGKWKNYRHSQQTPHTIPSNDVLSLYQGHDGTIYVGTNIGLCRYRAETDNFLPIIQVGAMTAVTDILEDSHQHLWIATSNSGVFKMINLNAESTVWNHYKKTNQNTNSIISNSITSLFEDKDDRMWFGTNESGICRFSEATGHFSTLLPGSRTPLTGNMACAIRQDHDGDLWVSSNNGIYQIPQDNRKDIRQFTMNDGLQSNQFLPKASLLSSDNKLYFGGINGFNILTPEDIKNNPYIPPVYIMEIGFPHMSDKEGQTDFGNALYMRKEIRLPYEYNTFSLRFVALSYEEPLKNQYKYRLKGADKEWIANTSSHSASYTHLPPGEYEFQVKGANNDGLWNDRTASLRIIITPPWWLSIPAYITYALALFFIIGYITYRWRMHVKRKYHQMMEDFRITQDKEIYKQKISFFINLVHEIRTPLSLICLPLEKLRDGKIEEHGKHLTLIEKNVSYLLEITNQLLDFQKIENKKMKLDLKRHDINAIIKDIAEQFKDAASIKGLELSVSLPAPEMEAIVDNDIIRKIMVNLMSNALKYAASMIELSLKESDGHIVICVSNDGPRIPEGQKEKIFQIFYQIPDDKKQMPGTGIGLAFSKSLAESHQGTLSVENLPSSGCSFILSLPLKRATEKLPETESHPESEGFEPDLPQTKNKRHTVLIVEDNIELQNEIREALEQWYKVYTAGNGKEALEKLETNDATDVIVSDVMMPEMDGIEMCRHIKTNLTYSHIPIILLTAKTNLESKTEGMENGAEVYMEKPFSIKQLHNQIENLLKLRLAFHELMLRSAGTTHETPISEYIQSECDITFMKEVDTALTKHLDEESFSVDNLADAMNMSRTNFYRKLKMLTGMAPNIYIKNFRLNQAAELLAQNMRINEVMLRVGFMAPSYFAKCFKAKFGKLPKEYQNTINKQE</sequence>
<dbReference type="PROSITE" id="PS50110">
    <property type="entry name" value="RESPONSE_REGULATORY"/>
    <property type="match status" value="1"/>
</dbReference>
<dbReference type="GO" id="GO:0000155">
    <property type="term" value="F:phosphorelay sensor kinase activity"/>
    <property type="evidence" value="ECO:0007669"/>
    <property type="project" value="InterPro"/>
</dbReference>
<keyword evidence="12" id="KW-0808">Transferase</keyword>
<dbReference type="Gene3D" id="3.30.565.10">
    <property type="entry name" value="Histidine kinase-like ATPase, C-terminal domain"/>
    <property type="match status" value="1"/>
</dbReference>
<dbReference type="CDD" id="cd17574">
    <property type="entry name" value="REC_OmpR"/>
    <property type="match status" value="1"/>
</dbReference>
<accession>A0A3E4Q7B0</accession>
<keyword evidence="5" id="KW-0804">Transcription</keyword>
<dbReference type="InterPro" id="IPR005467">
    <property type="entry name" value="His_kinase_dom"/>
</dbReference>
<evidence type="ECO:0000256" key="7">
    <source>
        <dbReference type="SAM" id="MobiDB-lite"/>
    </source>
</evidence>
<keyword evidence="12" id="KW-0418">Kinase</keyword>
<gene>
    <name evidence="12" type="ORF">DXC91_01495</name>
</gene>
<dbReference type="Pfam" id="PF00072">
    <property type="entry name" value="Response_reg"/>
    <property type="match status" value="1"/>
</dbReference>
<dbReference type="InterPro" id="IPR009057">
    <property type="entry name" value="Homeodomain-like_sf"/>
</dbReference>
<dbReference type="GO" id="GO:0003700">
    <property type="term" value="F:DNA-binding transcription factor activity"/>
    <property type="evidence" value="ECO:0007669"/>
    <property type="project" value="InterPro"/>
</dbReference>
<dbReference type="Pfam" id="PF07494">
    <property type="entry name" value="Reg_prop"/>
    <property type="match status" value="3"/>
</dbReference>
<dbReference type="InterPro" id="IPR011123">
    <property type="entry name" value="Y_Y_Y"/>
</dbReference>
<dbReference type="EMBL" id="QSRB01000001">
    <property type="protein sequence ID" value="RGK88262.1"/>
    <property type="molecule type" value="Genomic_DNA"/>
</dbReference>
<feature type="modified residue" description="4-aspartylphosphate" evidence="6">
    <location>
        <position position="1137"/>
    </location>
</feature>
<dbReference type="Pfam" id="PF12833">
    <property type="entry name" value="HTH_18"/>
    <property type="match status" value="1"/>
</dbReference>
<dbReference type="EC" id="2.7.13.3" evidence="2"/>
<dbReference type="InterPro" id="IPR011110">
    <property type="entry name" value="Reg_prop"/>
</dbReference>
<dbReference type="SUPFAM" id="SSF52172">
    <property type="entry name" value="CheY-like"/>
    <property type="match status" value="1"/>
</dbReference>
<dbReference type="SUPFAM" id="SSF55874">
    <property type="entry name" value="ATPase domain of HSP90 chaperone/DNA topoisomerase II/histidine kinase"/>
    <property type="match status" value="1"/>
</dbReference>
<organism evidence="12 13">
    <name type="scientific">Bacteroides uniformis</name>
    <dbReference type="NCBI Taxonomy" id="820"/>
    <lineage>
        <taxon>Bacteria</taxon>
        <taxon>Pseudomonadati</taxon>
        <taxon>Bacteroidota</taxon>
        <taxon>Bacteroidia</taxon>
        <taxon>Bacteroidales</taxon>
        <taxon>Bacteroidaceae</taxon>
        <taxon>Bacteroides</taxon>
    </lineage>
</organism>
<dbReference type="InterPro" id="IPR003661">
    <property type="entry name" value="HisK_dim/P_dom"/>
</dbReference>
<evidence type="ECO:0000256" key="5">
    <source>
        <dbReference type="ARBA" id="ARBA00023163"/>
    </source>
</evidence>
<dbReference type="Gene3D" id="3.40.50.2300">
    <property type="match status" value="1"/>
</dbReference>
<dbReference type="SUPFAM" id="SSF47384">
    <property type="entry name" value="Homodimeric domain of signal transducing histidine kinase"/>
    <property type="match status" value="1"/>
</dbReference>
<dbReference type="PROSITE" id="PS01124">
    <property type="entry name" value="HTH_ARAC_FAMILY_2"/>
    <property type="match status" value="1"/>
</dbReference>
<dbReference type="GO" id="GO:0043565">
    <property type="term" value="F:sequence-specific DNA binding"/>
    <property type="evidence" value="ECO:0007669"/>
    <property type="project" value="InterPro"/>
</dbReference>
<dbReference type="SMART" id="SM00448">
    <property type="entry name" value="REC"/>
    <property type="match status" value="1"/>
</dbReference>
<keyword evidence="3 6" id="KW-0597">Phosphoprotein</keyword>
<dbReference type="SMART" id="SM00388">
    <property type="entry name" value="HisKA"/>
    <property type="match status" value="1"/>
</dbReference>
<evidence type="ECO:0000256" key="8">
    <source>
        <dbReference type="SAM" id="Phobius"/>
    </source>
</evidence>
<evidence type="ECO:0000313" key="13">
    <source>
        <dbReference type="Proteomes" id="UP000260874"/>
    </source>
</evidence>
<dbReference type="PANTHER" id="PTHR43547:SF2">
    <property type="entry name" value="HYBRID SIGNAL TRANSDUCTION HISTIDINE KINASE C"/>
    <property type="match status" value="1"/>
</dbReference>
<dbReference type="InterPro" id="IPR015943">
    <property type="entry name" value="WD40/YVTN_repeat-like_dom_sf"/>
</dbReference>
<dbReference type="Gene3D" id="1.10.10.60">
    <property type="entry name" value="Homeodomain-like"/>
    <property type="match status" value="1"/>
</dbReference>
<dbReference type="SUPFAM" id="SSF63829">
    <property type="entry name" value="Calcium-dependent phosphotriesterase"/>
    <property type="match status" value="2"/>
</dbReference>
<feature type="transmembrane region" description="Helical" evidence="8">
    <location>
        <begin position="788"/>
        <end position="811"/>
    </location>
</feature>
<dbReference type="FunFam" id="1.10.287.130:FF:000045">
    <property type="entry name" value="Two-component system sensor histidine kinase/response regulator"/>
    <property type="match status" value="1"/>
</dbReference>
<dbReference type="InterPro" id="IPR011006">
    <property type="entry name" value="CheY-like_superfamily"/>
</dbReference>
<dbReference type="CDD" id="cd00082">
    <property type="entry name" value="HisKA"/>
    <property type="match status" value="1"/>
</dbReference>
<dbReference type="InterPro" id="IPR011044">
    <property type="entry name" value="Quino_amine_DH_bsu"/>
</dbReference>
<dbReference type="Gene3D" id="2.60.40.10">
    <property type="entry name" value="Immunoglobulins"/>
    <property type="match status" value="1"/>
</dbReference>
<keyword evidence="8" id="KW-0812">Transmembrane</keyword>
<dbReference type="InterPro" id="IPR018060">
    <property type="entry name" value="HTH_AraC"/>
</dbReference>
<dbReference type="SMART" id="SM00342">
    <property type="entry name" value="HTH_ARAC"/>
    <property type="match status" value="1"/>
</dbReference>
<feature type="domain" description="Response regulatory" evidence="11">
    <location>
        <begin position="1088"/>
        <end position="1204"/>
    </location>
</feature>
<keyword evidence="8" id="KW-0472">Membrane</keyword>
<dbReference type="Gene3D" id="2.130.10.10">
    <property type="entry name" value="YVTN repeat-like/Quinoprotein amine dehydrogenase"/>
    <property type="match status" value="4"/>
</dbReference>
<evidence type="ECO:0000256" key="1">
    <source>
        <dbReference type="ARBA" id="ARBA00000085"/>
    </source>
</evidence>
<feature type="region of interest" description="Disordered" evidence="7">
    <location>
        <begin position="1061"/>
        <end position="1081"/>
    </location>
</feature>